<gene>
    <name evidence="4" type="ORF">CMASS_03840</name>
</gene>
<keyword evidence="5" id="KW-1185">Reference proteome</keyword>
<name>A0ABY7U820_9CORY</name>
<reference evidence="4 5" key="1">
    <citation type="submission" date="2020-10" db="EMBL/GenBank/DDBJ databases">
        <title>Complete genome sequence of Corynebacterium massiliense DSM 45435, type strain of Corynebacterium massiliense.</title>
        <authorList>
            <person name="Busche T."/>
            <person name="Kalinowski J."/>
            <person name="Ruckert C."/>
        </authorList>
    </citation>
    <scope>NUCLEOTIDE SEQUENCE [LARGE SCALE GENOMIC DNA]</scope>
    <source>
        <strain evidence="4 5">DSM 45435</strain>
    </source>
</reference>
<keyword evidence="2" id="KW-0812">Transmembrane</keyword>
<keyword evidence="2" id="KW-1133">Transmembrane helix</keyword>
<feature type="domain" description="DUF6542" evidence="3">
    <location>
        <begin position="2"/>
        <end position="120"/>
    </location>
</feature>
<evidence type="ECO:0000313" key="4">
    <source>
        <dbReference type="EMBL" id="WCZ32220.1"/>
    </source>
</evidence>
<organism evidence="4 5">
    <name type="scientific">Corynebacterium massiliense DSM 45435</name>
    <dbReference type="NCBI Taxonomy" id="1121364"/>
    <lineage>
        <taxon>Bacteria</taxon>
        <taxon>Bacillati</taxon>
        <taxon>Actinomycetota</taxon>
        <taxon>Actinomycetes</taxon>
        <taxon>Mycobacteriales</taxon>
        <taxon>Corynebacteriaceae</taxon>
        <taxon>Corynebacterium</taxon>
    </lineage>
</organism>
<evidence type="ECO:0000256" key="2">
    <source>
        <dbReference type="SAM" id="Phobius"/>
    </source>
</evidence>
<accession>A0ABY7U820</accession>
<evidence type="ECO:0000259" key="3">
    <source>
        <dbReference type="Pfam" id="PF20177"/>
    </source>
</evidence>
<protein>
    <recommendedName>
        <fullName evidence="3">DUF6542 domain-containing protein</fullName>
    </recommendedName>
</protein>
<feature type="transmembrane region" description="Helical" evidence="2">
    <location>
        <begin position="98"/>
        <end position="117"/>
    </location>
</feature>
<feature type="compositionally biased region" description="Basic and acidic residues" evidence="1">
    <location>
        <begin position="157"/>
        <end position="170"/>
    </location>
</feature>
<feature type="region of interest" description="Disordered" evidence="1">
    <location>
        <begin position="156"/>
        <end position="179"/>
    </location>
</feature>
<evidence type="ECO:0000256" key="1">
    <source>
        <dbReference type="SAM" id="MobiDB-lite"/>
    </source>
</evidence>
<dbReference type="InterPro" id="IPR046672">
    <property type="entry name" value="DUF6542"/>
</dbReference>
<dbReference type="Pfam" id="PF20177">
    <property type="entry name" value="DUF6542"/>
    <property type="match status" value="1"/>
</dbReference>
<evidence type="ECO:0000313" key="5">
    <source>
        <dbReference type="Proteomes" id="UP001220064"/>
    </source>
</evidence>
<sequence>MWTAVAILIAALITGLLLSLLTGDVSWPYAVCLIVSAVAVAAFVEPRGIFVSVATIPLWYVLITPLAGWLVTLRAGSEDKRPFAKTTLITSVFPTAELFPWLLVAFLAAVVIGWLRLKRLKRRAENDRAKAQYTRRATAEADRRNRDNRLSVAELIARNEQETRAHRPDPNVRAGQPRR</sequence>
<feature type="transmembrane region" description="Helical" evidence="2">
    <location>
        <begin position="49"/>
        <end position="71"/>
    </location>
</feature>
<dbReference type="EMBL" id="CP063189">
    <property type="protein sequence ID" value="WCZ32220.1"/>
    <property type="molecule type" value="Genomic_DNA"/>
</dbReference>
<keyword evidence="2" id="KW-0472">Membrane</keyword>
<dbReference type="Proteomes" id="UP001220064">
    <property type="component" value="Chromosome"/>
</dbReference>
<proteinExistence type="predicted"/>
<feature type="transmembrane region" description="Helical" evidence="2">
    <location>
        <begin position="27"/>
        <end position="44"/>
    </location>
</feature>